<dbReference type="RefSeq" id="WP_152803915.1">
    <property type="nucleotide sequence ID" value="NZ_WHNX01000012.1"/>
</dbReference>
<evidence type="ECO:0000313" key="6">
    <source>
        <dbReference type="EMBL" id="MPW25941.1"/>
    </source>
</evidence>
<dbReference type="AlphaFoldDB" id="A0A6A7K9F6"/>
<dbReference type="InterPro" id="IPR006480">
    <property type="entry name" value="Phage_holin_4_1"/>
</dbReference>
<keyword evidence="4 5" id="KW-0472">Membrane</keyword>
<evidence type="ECO:0000256" key="5">
    <source>
        <dbReference type="SAM" id="Phobius"/>
    </source>
</evidence>
<feature type="transmembrane region" description="Helical" evidence="5">
    <location>
        <begin position="67"/>
        <end position="97"/>
    </location>
</feature>
<evidence type="ECO:0000313" key="7">
    <source>
        <dbReference type="Proteomes" id="UP000440004"/>
    </source>
</evidence>
<evidence type="ECO:0000256" key="4">
    <source>
        <dbReference type="ARBA" id="ARBA00023136"/>
    </source>
</evidence>
<reference evidence="6 7" key="1">
    <citation type="submission" date="2019-10" db="EMBL/GenBank/DDBJ databases">
        <title>Alkalibaculum tamaniensis sp.nov., a new alkaliphilic acetogen, isolated on methoxylated aromatics from a mud volcano.</title>
        <authorList>
            <person name="Khomyakova M.A."/>
            <person name="Merkel A.Y."/>
            <person name="Bonch-Osmolovskaya E.A."/>
            <person name="Slobodkin A.I."/>
        </authorList>
    </citation>
    <scope>NUCLEOTIDE SEQUENCE [LARGE SCALE GENOMIC DNA]</scope>
    <source>
        <strain evidence="6 7">M08DMB</strain>
    </source>
</reference>
<dbReference type="Proteomes" id="UP000440004">
    <property type="component" value="Unassembled WGS sequence"/>
</dbReference>
<feature type="transmembrane region" description="Helical" evidence="5">
    <location>
        <begin position="7"/>
        <end position="26"/>
    </location>
</feature>
<dbReference type="EMBL" id="WHNX01000012">
    <property type="protein sequence ID" value="MPW25941.1"/>
    <property type="molecule type" value="Genomic_DNA"/>
</dbReference>
<dbReference type="Pfam" id="PF05105">
    <property type="entry name" value="Phage_holin_4_1"/>
    <property type="match status" value="1"/>
</dbReference>
<comment type="subcellular location">
    <subcellularLocation>
        <location evidence="1">Membrane</location>
        <topology evidence="1">Multi-pass membrane protein</topology>
    </subcellularLocation>
</comment>
<feature type="transmembrane region" description="Helical" evidence="5">
    <location>
        <begin position="32"/>
        <end position="55"/>
    </location>
</feature>
<keyword evidence="7" id="KW-1185">Reference proteome</keyword>
<keyword evidence="2 5" id="KW-0812">Transmembrane</keyword>
<keyword evidence="3 5" id="KW-1133">Transmembrane helix</keyword>
<accession>A0A6A7K9F6</accession>
<dbReference type="GO" id="GO:0016020">
    <property type="term" value="C:membrane"/>
    <property type="evidence" value="ECO:0007669"/>
    <property type="project" value="UniProtKB-SubCell"/>
</dbReference>
<comment type="caution">
    <text evidence="6">The sequence shown here is derived from an EMBL/GenBank/DDBJ whole genome shotgun (WGS) entry which is preliminary data.</text>
</comment>
<name>A0A6A7K9F6_9FIRM</name>
<evidence type="ECO:0000256" key="2">
    <source>
        <dbReference type="ARBA" id="ARBA00022692"/>
    </source>
</evidence>
<protein>
    <submittedName>
        <fullName evidence="6">Holin</fullName>
    </submittedName>
</protein>
<evidence type="ECO:0000256" key="3">
    <source>
        <dbReference type="ARBA" id="ARBA00022989"/>
    </source>
</evidence>
<proteinExistence type="predicted"/>
<gene>
    <name evidence="6" type="ORF">GC105_09075</name>
</gene>
<evidence type="ECO:0000256" key="1">
    <source>
        <dbReference type="ARBA" id="ARBA00004141"/>
    </source>
</evidence>
<organism evidence="6 7">
    <name type="scientific">Alkalibaculum sporogenes</name>
    <dbReference type="NCBI Taxonomy" id="2655001"/>
    <lineage>
        <taxon>Bacteria</taxon>
        <taxon>Bacillati</taxon>
        <taxon>Bacillota</taxon>
        <taxon>Clostridia</taxon>
        <taxon>Eubacteriales</taxon>
        <taxon>Eubacteriaceae</taxon>
        <taxon>Alkalibaculum</taxon>
    </lineage>
</organism>
<sequence>MEHIGTYFKTFVAVFGTLVTYLFGGWSSLLTILLAFVVIDYVTGWMAAGIGGKLSSSVGFKGIAKKVLIFGIVAIANLVDKALGTEIILTATIYFYLANELLSILENAGNAGIPIPPVITNAVQILNDKGDVER</sequence>
<dbReference type="NCBIfam" id="TIGR01593">
    <property type="entry name" value="holin_tox_secr"/>
    <property type="match status" value="1"/>
</dbReference>